<comment type="function">
    <text evidence="15">Digests double-stranded RNA. Involved in the processing of primary rRNA transcript to yield the immediate precursors to the large and small rRNAs (23S and 16S). Processes some mRNAs, and tRNAs when they are encoded in the rRNA operon. Processes pre-crRNA and tracrRNA of type II CRISPR loci if present in the organism.</text>
</comment>
<evidence type="ECO:0000256" key="3">
    <source>
        <dbReference type="ARBA" id="ARBA00010183"/>
    </source>
</evidence>
<evidence type="ECO:0000256" key="5">
    <source>
        <dbReference type="ARBA" id="ARBA00022490"/>
    </source>
</evidence>
<accession>A0AA37T3I8</accession>
<dbReference type="SUPFAM" id="SSF54768">
    <property type="entry name" value="dsRNA-binding domain-like"/>
    <property type="match status" value="1"/>
</dbReference>
<dbReference type="InterPro" id="IPR000999">
    <property type="entry name" value="RNase_III_dom"/>
</dbReference>
<evidence type="ECO:0000256" key="9">
    <source>
        <dbReference type="ARBA" id="ARBA00022722"/>
    </source>
</evidence>
<evidence type="ECO:0000256" key="4">
    <source>
        <dbReference type="ARBA" id="ARBA00011738"/>
    </source>
</evidence>
<dbReference type="GO" id="GO:0006364">
    <property type="term" value="P:rRNA processing"/>
    <property type="evidence" value="ECO:0007669"/>
    <property type="project" value="UniProtKB-UniRule"/>
</dbReference>
<dbReference type="InterPro" id="IPR011907">
    <property type="entry name" value="RNase_III"/>
</dbReference>
<dbReference type="EMBL" id="BSOT01000019">
    <property type="protein sequence ID" value="GLR73046.1"/>
    <property type="molecule type" value="Genomic_DNA"/>
</dbReference>
<keyword evidence="5 15" id="KW-0963">Cytoplasm</keyword>
<reference evidence="18" key="2">
    <citation type="submission" date="2023-01" db="EMBL/GenBank/DDBJ databases">
        <title>Draft genome sequence of Agaribacter marinus strain NBRC 110023.</title>
        <authorList>
            <person name="Sun Q."/>
            <person name="Mori K."/>
        </authorList>
    </citation>
    <scope>NUCLEOTIDE SEQUENCE</scope>
    <source>
        <strain evidence="18">NBRC 110023</strain>
    </source>
</reference>
<dbReference type="HAMAP" id="MF_00104">
    <property type="entry name" value="RNase_III"/>
    <property type="match status" value="1"/>
</dbReference>
<dbReference type="NCBIfam" id="TIGR02191">
    <property type="entry name" value="RNaseIII"/>
    <property type="match status" value="1"/>
</dbReference>
<name>A0AA37T3I8_9ALTE</name>
<dbReference type="RefSeq" id="WP_284219465.1">
    <property type="nucleotide sequence ID" value="NZ_BSOT01000019.1"/>
</dbReference>
<feature type="active site" evidence="15">
    <location>
        <position position="117"/>
    </location>
</feature>
<dbReference type="AlphaFoldDB" id="A0AA37T3I8"/>
<dbReference type="GO" id="GO:0019843">
    <property type="term" value="F:rRNA binding"/>
    <property type="evidence" value="ECO:0007669"/>
    <property type="project" value="UniProtKB-KW"/>
</dbReference>
<dbReference type="CDD" id="cd00593">
    <property type="entry name" value="RIBOc"/>
    <property type="match status" value="1"/>
</dbReference>
<dbReference type="Gene3D" id="3.30.160.20">
    <property type="match status" value="1"/>
</dbReference>
<dbReference type="SUPFAM" id="SSF69065">
    <property type="entry name" value="RNase III domain-like"/>
    <property type="match status" value="1"/>
</dbReference>
<dbReference type="GO" id="GO:0006397">
    <property type="term" value="P:mRNA processing"/>
    <property type="evidence" value="ECO:0007669"/>
    <property type="project" value="UniProtKB-UniRule"/>
</dbReference>
<dbReference type="Pfam" id="PF14622">
    <property type="entry name" value="Ribonucleas_3_3"/>
    <property type="match status" value="1"/>
</dbReference>
<dbReference type="SMART" id="SM00535">
    <property type="entry name" value="RIBOc"/>
    <property type="match status" value="1"/>
</dbReference>
<dbReference type="InterPro" id="IPR014720">
    <property type="entry name" value="dsRBD_dom"/>
</dbReference>
<comment type="cofactor">
    <cofactor evidence="15">
        <name>Mg(2+)</name>
        <dbReference type="ChEBI" id="CHEBI:18420"/>
    </cofactor>
</comment>
<evidence type="ECO:0000256" key="6">
    <source>
        <dbReference type="ARBA" id="ARBA00022552"/>
    </source>
</evidence>
<keyword evidence="12 15" id="KW-0378">Hydrolase</keyword>
<keyword evidence="8 15" id="KW-0819">tRNA processing</keyword>
<feature type="active site" evidence="15">
    <location>
        <position position="45"/>
    </location>
</feature>
<evidence type="ECO:0000256" key="14">
    <source>
        <dbReference type="ARBA" id="ARBA00022884"/>
    </source>
</evidence>
<evidence type="ECO:0000256" key="12">
    <source>
        <dbReference type="ARBA" id="ARBA00022801"/>
    </source>
</evidence>
<protein>
    <recommendedName>
        <fullName evidence="15">Ribonuclease 3</fullName>
        <ecNumber evidence="15">3.1.26.3</ecNumber>
    </recommendedName>
    <alternativeName>
        <fullName evidence="15">Ribonuclease III</fullName>
        <shortName evidence="15">RNase III</shortName>
    </alternativeName>
</protein>
<keyword evidence="9 15" id="KW-0540">Nuclease</keyword>
<gene>
    <name evidence="15 18" type="primary">rnc</name>
    <name evidence="18" type="ORF">GCM10007852_39540</name>
</gene>
<dbReference type="Pfam" id="PF00035">
    <property type="entry name" value="dsrm"/>
    <property type="match status" value="1"/>
</dbReference>
<dbReference type="InterPro" id="IPR036389">
    <property type="entry name" value="RNase_III_sf"/>
</dbReference>
<dbReference type="GO" id="GO:0042802">
    <property type="term" value="F:identical protein binding"/>
    <property type="evidence" value="ECO:0007669"/>
    <property type="project" value="UniProtKB-ARBA"/>
</dbReference>
<keyword evidence="7 15" id="KW-0507">mRNA processing</keyword>
<dbReference type="PROSITE" id="PS50142">
    <property type="entry name" value="RNASE_3_2"/>
    <property type="match status" value="1"/>
</dbReference>
<dbReference type="FunFam" id="1.10.1520.10:FF:000001">
    <property type="entry name" value="Ribonuclease 3"/>
    <property type="match status" value="1"/>
</dbReference>
<feature type="binding site" evidence="15">
    <location>
        <position position="117"/>
    </location>
    <ligand>
        <name>Mg(2+)</name>
        <dbReference type="ChEBI" id="CHEBI:18420"/>
    </ligand>
</feature>
<dbReference type="CDD" id="cd10845">
    <property type="entry name" value="DSRM_RNAse_III_family"/>
    <property type="match status" value="1"/>
</dbReference>
<dbReference type="GO" id="GO:0010468">
    <property type="term" value="P:regulation of gene expression"/>
    <property type="evidence" value="ECO:0007669"/>
    <property type="project" value="TreeGrafter"/>
</dbReference>
<dbReference type="PANTHER" id="PTHR11207:SF0">
    <property type="entry name" value="RIBONUCLEASE 3"/>
    <property type="match status" value="1"/>
</dbReference>
<keyword evidence="13 15" id="KW-0460">Magnesium</keyword>
<feature type="domain" description="DRBM" evidence="16">
    <location>
        <begin position="155"/>
        <end position="225"/>
    </location>
</feature>
<keyword evidence="15" id="KW-0699">rRNA-binding</keyword>
<feature type="binding site" evidence="15">
    <location>
        <position position="41"/>
    </location>
    <ligand>
        <name>Mg(2+)</name>
        <dbReference type="ChEBI" id="CHEBI:18420"/>
    </ligand>
</feature>
<keyword evidence="10 15" id="KW-0479">Metal-binding</keyword>
<dbReference type="PROSITE" id="PS50137">
    <property type="entry name" value="DS_RBD"/>
    <property type="match status" value="1"/>
</dbReference>
<organism evidence="18 19">
    <name type="scientific">Agaribacter marinus</name>
    <dbReference type="NCBI Taxonomy" id="1431249"/>
    <lineage>
        <taxon>Bacteria</taxon>
        <taxon>Pseudomonadati</taxon>
        <taxon>Pseudomonadota</taxon>
        <taxon>Gammaproteobacteria</taxon>
        <taxon>Alteromonadales</taxon>
        <taxon>Alteromonadaceae</taxon>
        <taxon>Agaribacter</taxon>
    </lineage>
</organism>
<keyword evidence="6 15" id="KW-0698">rRNA processing</keyword>
<dbReference type="FunFam" id="3.30.160.20:FF:000003">
    <property type="entry name" value="Ribonuclease 3"/>
    <property type="match status" value="1"/>
</dbReference>
<feature type="binding site" evidence="15">
    <location>
        <position position="114"/>
    </location>
    <ligand>
        <name>Mg(2+)</name>
        <dbReference type="ChEBI" id="CHEBI:18420"/>
    </ligand>
</feature>
<evidence type="ECO:0000256" key="2">
    <source>
        <dbReference type="ARBA" id="ARBA00004496"/>
    </source>
</evidence>
<feature type="domain" description="RNase III" evidence="17">
    <location>
        <begin position="6"/>
        <end position="128"/>
    </location>
</feature>
<evidence type="ECO:0000256" key="8">
    <source>
        <dbReference type="ARBA" id="ARBA00022694"/>
    </source>
</evidence>
<dbReference type="EC" id="3.1.26.3" evidence="15"/>
<reference evidence="18" key="1">
    <citation type="journal article" date="2014" name="Int. J. Syst. Evol. Microbiol.">
        <title>Complete genome sequence of Corynebacterium casei LMG S-19264T (=DSM 44701T), isolated from a smear-ripened cheese.</title>
        <authorList>
            <consortium name="US DOE Joint Genome Institute (JGI-PGF)"/>
            <person name="Walter F."/>
            <person name="Albersmeier A."/>
            <person name="Kalinowski J."/>
            <person name="Ruckert C."/>
        </authorList>
    </citation>
    <scope>NUCLEOTIDE SEQUENCE</scope>
    <source>
        <strain evidence="18">NBRC 110023</strain>
    </source>
</reference>
<dbReference type="GO" id="GO:0003725">
    <property type="term" value="F:double-stranded RNA binding"/>
    <property type="evidence" value="ECO:0007669"/>
    <property type="project" value="TreeGrafter"/>
</dbReference>
<keyword evidence="19" id="KW-1185">Reference proteome</keyword>
<evidence type="ECO:0000313" key="19">
    <source>
        <dbReference type="Proteomes" id="UP001156601"/>
    </source>
</evidence>
<dbReference type="GO" id="GO:0004525">
    <property type="term" value="F:ribonuclease III activity"/>
    <property type="evidence" value="ECO:0007669"/>
    <property type="project" value="UniProtKB-UniRule"/>
</dbReference>
<evidence type="ECO:0000256" key="7">
    <source>
        <dbReference type="ARBA" id="ARBA00022664"/>
    </source>
</evidence>
<evidence type="ECO:0000313" key="18">
    <source>
        <dbReference type="EMBL" id="GLR73046.1"/>
    </source>
</evidence>
<comment type="caution">
    <text evidence="18">The sequence shown here is derived from an EMBL/GenBank/DDBJ whole genome shotgun (WGS) entry which is preliminary data.</text>
</comment>
<dbReference type="Gene3D" id="1.10.1520.10">
    <property type="entry name" value="Ribonuclease III domain"/>
    <property type="match status" value="1"/>
</dbReference>
<dbReference type="GO" id="GO:0005737">
    <property type="term" value="C:cytoplasm"/>
    <property type="evidence" value="ECO:0007669"/>
    <property type="project" value="UniProtKB-SubCell"/>
</dbReference>
<keyword evidence="14 15" id="KW-0694">RNA-binding</keyword>
<dbReference type="PROSITE" id="PS00517">
    <property type="entry name" value="RNASE_3_1"/>
    <property type="match status" value="1"/>
</dbReference>
<comment type="similarity">
    <text evidence="3">Belongs to the ribonuclease III family.</text>
</comment>
<evidence type="ECO:0000256" key="13">
    <source>
        <dbReference type="ARBA" id="ARBA00022842"/>
    </source>
</evidence>
<comment type="catalytic activity">
    <reaction evidence="1 15">
        <text>Endonucleolytic cleavage to 5'-phosphomonoester.</text>
        <dbReference type="EC" id="3.1.26.3"/>
    </reaction>
</comment>
<evidence type="ECO:0000256" key="10">
    <source>
        <dbReference type="ARBA" id="ARBA00022723"/>
    </source>
</evidence>
<dbReference type="GO" id="GO:0008033">
    <property type="term" value="P:tRNA processing"/>
    <property type="evidence" value="ECO:0007669"/>
    <property type="project" value="UniProtKB-KW"/>
</dbReference>
<comment type="subcellular location">
    <subcellularLocation>
        <location evidence="2 15">Cytoplasm</location>
    </subcellularLocation>
</comment>
<dbReference type="GO" id="GO:0046872">
    <property type="term" value="F:metal ion binding"/>
    <property type="evidence" value="ECO:0007669"/>
    <property type="project" value="UniProtKB-KW"/>
</dbReference>
<evidence type="ECO:0000256" key="11">
    <source>
        <dbReference type="ARBA" id="ARBA00022759"/>
    </source>
</evidence>
<dbReference type="Proteomes" id="UP001156601">
    <property type="component" value="Unassembled WGS sequence"/>
</dbReference>
<proteinExistence type="inferred from homology"/>
<evidence type="ECO:0000259" key="17">
    <source>
        <dbReference type="PROSITE" id="PS50142"/>
    </source>
</evidence>
<evidence type="ECO:0000256" key="1">
    <source>
        <dbReference type="ARBA" id="ARBA00000109"/>
    </source>
</evidence>
<evidence type="ECO:0000259" key="16">
    <source>
        <dbReference type="PROSITE" id="PS50137"/>
    </source>
</evidence>
<evidence type="ECO:0000256" key="15">
    <source>
        <dbReference type="HAMAP-Rule" id="MF_00104"/>
    </source>
</evidence>
<dbReference type="PANTHER" id="PTHR11207">
    <property type="entry name" value="RIBONUCLEASE III"/>
    <property type="match status" value="1"/>
</dbReference>
<dbReference type="SMART" id="SM00358">
    <property type="entry name" value="DSRM"/>
    <property type="match status" value="1"/>
</dbReference>
<comment type="subunit">
    <text evidence="4 15">Homodimer.</text>
</comment>
<keyword evidence="11 15" id="KW-0255">Endonuclease</keyword>
<sequence length="225" mass="24717">MKEIKLKNLQKRLVYSFENQNLLLQALTHRSAAKAHNERLEFLGDAVLGLIVAEILYAKFPAQPEGKLTRMRASLVNRSTLADIARELSLGELLSLGSGEKKSGGHRRDSILSDTVEAILGAIYLDAGLTATQKTVNALFNSRVDKLDPSVQIKDSKTQLQEHLQSRQIPLPTYDVINISGKDHAQTFEVSCSIASLDITANGIGQSRRIAEQQAAKQVLEMVLS</sequence>